<evidence type="ECO:0000256" key="1">
    <source>
        <dbReference type="SAM" id="Phobius"/>
    </source>
</evidence>
<keyword evidence="2" id="KW-0732">Signal</keyword>
<feature type="chain" id="PRO_5036836198" evidence="2">
    <location>
        <begin position="22"/>
        <end position="95"/>
    </location>
</feature>
<keyword evidence="1" id="KW-0472">Membrane</keyword>
<dbReference type="Proteomes" id="UP000782312">
    <property type="component" value="Unassembled WGS sequence"/>
</dbReference>
<evidence type="ECO:0000313" key="3">
    <source>
        <dbReference type="EMBL" id="MBI3127116.1"/>
    </source>
</evidence>
<reference evidence="3" key="1">
    <citation type="submission" date="2020-07" db="EMBL/GenBank/DDBJ databases">
        <title>Huge and variable diversity of episymbiotic CPR bacteria and DPANN archaea in groundwater ecosystems.</title>
        <authorList>
            <person name="He C.Y."/>
            <person name="Keren R."/>
            <person name="Whittaker M."/>
            <person name="Farag I.F."/>
            <person name="Doudna J."/>
            <person name="Cate J.H.D."/>
            <person name="Banfield J.F."/>
        </authorList>
    </citation>
    <scope>NUCLEOTIDE SEQUENCE</scope>
    <source>
        <strain evidence="3">NC_groundwater_763_Ag_S-0.2um_68_21</strain>
    </source>
</reference>
<protein>
    <submittedName>
        <fullName evidence="3">Uncharacterized protein</fullName>
    </submittedName>
</protein>
<proteinExistence type="predicted"/>
<dbReference type="EMBL" id="JACPUR010000015">
    <property type="protein sequence ID" value="MBI3127116.1"/>
    <property type="molecule type" value="Genomic_DNA"/>
</dbReference>
<keyword evidence="1" id="KW-0812">Transmembrane</keyword>
<organism evidence="3 4">
    <name type="scientific">Tectimicrobiota bacterium</name>
    <dbReference type="NCBI Taxonomy" id="2528274"/>
    <lineage>
        <taxon>Bacteria</taxon>
        <taxon>Pseudomonadati</taxon>
        <taxon>Nitrospinota/Tectimicrobiota group</taxon>
        <taxon>Candidatus Tectimicrobiota</taxon>
    </lineage>
</organism>
<gene>
    <name evidence="3" type="ORF">HYZ11_05895</name>
</gene>
<evidence type="ECO:0000313" key="4">
    <source>
        <dbReference type="Proteomes" id="UP000782312"/>
    </source>
</evidence>
<keyword evidence="1" id="KW-1133">Transmembrane helix</keyword>
<feature type="signal peptide" evidence="2">
    <location>
        <begin position="1"/>
        <end position="21"/>
    </location>
</feature>
<sequence length="95" mass="10266">MKRLVLTRLVLPILLVCAALAAPFVWLPEVPAPASQNAPAGNPRRPGAFQGAMTLGFALILVSVTAGGAMLYRITRDQTASWRRRFAPRRRGAKA</sequence>
<accession>A0A932I0E6</accession>
<comment type="caution">
    <text evidence="3">The sequence shown here is derived from an EMBL/GenBank/DDBJ whole genome shotgun (WGS) entry which is preliminary data.</text>
</comment>
<evidence type="ECO:0000256" key="2">
    <source>
        <dbReference type="SAM" id="SignalP"/>
    </source>
</evidence>
<dbReference type="AlphaFoldDB" id="A0A932I0E6"/>
<feature type="transmembrane region" description="Helical" evidence="1">
    <location>
        <begin position="52"/>
        <end position="75"/>
    </location>
</feature>
<name>A0A932I0E6_UNCTE</name>